<keyword evidence="8" id="KW-1185">Reference proteome</keyword>
<feature type="compositionally biased region" description="Pro residues" evidence="5">
    <location>
        <begin position="200"/>
        <end position="209"/>
    </location>
</feature>
<keyword evidence="2 4" id="KW-0732">Signal</keyword>
<accession>A0A6L6QBI8</accession>
<proteinExistence type="inferred from homology"/>
<evidence type="ECO:0000313" key="8">
    <source>
        <dbReference type="Proteomes" id="UP000472320"/>
    </source>
</evidence>
<dbReference type="GO" id="GO:0017089">
    <property type="term" value="F:glycolipid transfer activity"/>
    <property type="evidence" value="ECO:0007669"/>
    <property type="project" value="TreeGrafter"/>
</dbReference>
<dbReference type="Proteomes" id="UP000472320">
    <property type="component" value="Unassembled WGS sequence"/>
</dbReference>
<dbReference type="RefSeq" id="WP_155452560.1">
    <property type="nucleotide sequence ID" value="NZ_WNKX01000002.1"/>
</dbReference>
<dbReference type="InterPro" id="IPR052037">
    <property type="entry name" value="LPS_export_LptA"/>
</dbReference>
<gene>
    <name evidence="4 7" type="primary">lptA</name>
    <name evidence="7" type="ORF">GM658_03115</name>
</gene>
<protein>
    <recommendedName>
        <fullName evidence="4">Lipopolysaccharide export system protein LptA</fullName>
    </recommendedName>
</protein>
<sequence precursor="true">MKRLLLSAALLLCVAEPALAEKADSYKPTNISYGSLDIDDVKQVTVLNGGVVLTRGTLKMTAERAFVKQSPEGFQQVTLFGDGKKATFRQKRDGAGDQWVEGDADRIEYDEQAELVKMFAKATIRRLEGGKQNDEVQGEFISYDSRKEFFSVRNTATGESKPGGGRGTMVIQPSRTEPPATPPAAKPAAQPATPATTPLTTPPTSPEKK</sequence>
<keyword evidence="1 4" id="KW-0813">Transport</keyword>
<reference evidence="7 8" key="1">
    <citation type="submission" date="2019-11" db="EMBL/GenBank/DDBJ databases">
        <title>Type strains purchased from KCTC, JCM and DSMZ.</title>
        <authorList>
            <person name="Lu H."/>
        </authorList>
    </citation>
    <scope>NUCLEOTIDE SEQUENCE [LARGE SCALE GENOMIC DNA]</scope>
    <source>
        <strain evidence="7 8">JCM 31587</strain>
    </source>
</reference>
<comment type="function">
    <text evidence="4">Involved in the assembly of lipopolysaccharide (LPS). Required for the translocation of LPS from the inner membrane to the outer membrane.</text>
</comment>
<feature type="compositionally biased region" description="Low complexity" evidence="5">
    <location>
        <begin position="186"/>
        <end position="199"/>
    </location>
</feature>
<evidence type="ECO:0000256" key="2">
    <source>
        <dbReference type="ARBA" id="ARBA00022729"/>
    </source>
</evidence>
<dbReference type="GO" id="GO:0001530">
    <property type="term" value="F:lipopolysaccharide binding"/>
    <property type="evidence" value="ECO:0007669"/>
    <property type="project" value="InterPro"/>
</dbReference>
<dbReference type="NCBIfam" id="TIGR03002">
    <property type="entry name" value="outer_YhbN_LptA"/>
    <property type="match status" value="1"/>
</dbReference>
<dbReference type="OrthoDB" id="5294855at2"/>
<dbReference type="EMBL" id="WNKX01000002">
    <property type="protein sequence ID" value="MTW09580.1"/>
    <property type="molecule type" value="Genomic_DNA"/>
</dbReference>
<feature type="domain" description="Organic solvent tolerance-like N-terminal" evidence="6">
    <location>
        <begin position="35"/>
        <end position="148"/>
    </location>
</feature>
<comment type="subunit">
    <text evidence="4">Component of the lipopolysaccharide transport and assembly complex.</text>
</comment>
<dbReference type="AlphaFoldDB" id="A0A6L6QBI8"/>
<evidence type="ECO:0000313" key="7">
    <source>
        <dbReference type="EMBL" id="MTW09580.1"/>
    </source>
</evidence>
<dbReference type="PANTHER" id="PTHR36504">
    <property type="entry name" value="LIPOPOLYSACCHARIDE EXPORT SYSTEM PROTEIN LPTA"/>
    <property type="match status" value="1"/>
</dbReference>
<dbReference type="HAMAP" id="MF_01914">
    <property type="entry name" value="LPS_assembly_LptA"/>
    <property type="match status" value="1"/>
</dbReference>
<feature type="chain" id="PRO_5027191133" description="Lipopolysaccharide export system protein LptA" evidence="4">
    <location>
        <begin position="21"/>
        <end position="209"/>
    </location>
</feature>
<dbReference type="GO" id="GO:0030288">
    <property type="term" value="C:outer membrane-bounded periplasmic space"/>
    <property type="evidence" value="ECO:0007669"/>
    <property type="project" value="TreeGrafter"/>
</dbReference>
<feature type="region of interest" description="Disordered" evidence="5">
    <location>
        <begin position="154"/>
        <end position="209"/>
    </location>
</feature>
<dbReference type="PANTHER" id="PTHR36504:SF1">
    <property type="entry name" value="LIPOPOLYSACCHARIDE EXPORT SYSTEM PROTEIN LPTA"/>
    <property type="match status" value="1"/>
</dbReference>
<keyword evidence="3 4" id="KW-0574">Periplasm</keyword>
<dbReference type="GO" id="GO:0043165">
    <property type="term" value="P:Gram-negative-bacterium-type cell outer membrane assembly"/>
    <property type="evidence" value="ECO:0007669"/>
    <property type="project" value="UniProtKB-UniRule"/>
</dbReference>
<evidence type="ECO:0000259" key="6">
    <source>
        <dbReference type="Pfam" id="PF03968"/>
    </source>
</evidence>
<comment type="caution">
    <text evidence="7">The sequence shown here is derived from an EMBL/GenBank/DDBJ whole genome shotgun (WGS) entry which is preliminary data.</text>
</comment>
<dbReference type="Pfam" id="PF03968">
    <property type="entry name" value="LptD_N"/>
    <property type="match status" value="1"/>
</dbReference>
<dbReference type="GO" id="GO:0009279">
    <property type="term" value="C:cell outer membrane"/>
    <property type="evidence" value="ECO:0007669"/>
    <property type="project" value="TreeGrafter"/>
</dbReference>
<name>A0A6L6QBI8_9BURK</name>
<dbReference type="GO" id="GO:0015920">
    <property type="term" value="P:lipopolysaccharide transport"/>
    <property type="evidence" value="ECO:0007669"/>
    <property type="project" value="UniProtKB-UniRule"/>
</dbReference>
<evidence type="ECO:0000256" key="4">
    <source>
        <dbReference type="HAMAP-Rule" id="MF_01914"/>
    </source>
</evidence>
<organism evidence="7 8">
    <name type="scientific">Massilia eburnea</name>
    <dbReference type="NCBI Taxonomy" id="1776165"/>
    <lineage>
        <taxon>Bacteria</taxon>
        <taxon>Pseudomonadati</taxon>
        <taxon>Pseudomonadota</taxon>
        <taxon>Betaproteobacteria</taxon>
        <taxon>Burkholderiales</taxon>
        <taxon>Oxalobacteraceae</taxon>
        <taxon>Telluria group</taxon>
        <taxon>Massilia</taxon>
    </lineage>
</organism>
<evidence type="ECO:0000256" key="1">
    <source>
        <dbReference type="ARBA" id="ARBA00022448"/>
    </source>
</evidence>
<evidence type="ECO:0000256" key="3">
    <source>
        <dbReference type="ARBA" id="ARBA00022764"/>
    </source>
</evidence>
<dbReference type="InterPro" id="IPR014340">
    <property type="entry name" value="LptA"/>
</dbReference>
<dbReference type="Gene3D" id="2.60.450.10">
    <property type="entry name" value="Lipopolysaccharide (LPS) transport protein A like domain"/>
    <property type="match status" value="1"/>
</dbReference>
<feature type="signal peptide" evidence="4">
    <location>
        <begin position="1"/>
        <end position="20"/>
    </location>
</feature>
<comment type="similarity">
    <text evidence="4">Belongs to the LptA family.</text>
</comment>
<comment type="subcellular location">
    <subcellularLocation>
        <location evidence="4">Periplasm</location>
    </subcellularLocation>
</comment>
<dbReference type="InterPro" id="IPR005653">
    <property type="entry name" value="OstA-like_N"/>
</dbReference>
<evidence type="ECO:0000256" key="5">
    <source>
        <dbReference type="SAM" id="MobiDB-lite"/>
    </source>
</evidence>